<dbReference type="Gene3D" id="3.90.550.10">
    <property type="entry name" value="Spore Coat Polysaccharide Biosynthesis Protein SpsA, Chain A"/>
    <property type="match status" value="1"/>
</dbReference>
<dbReference type="SUPFAM" id="SSF53448">
    <property type="entry name" value="Nucleotide-diphospho-sugar transferases"/>
    <property type="match status" value="1"/>
</dbReference>
<dbReference type="GO" id="GO:0016740">
    <property type="term" value="F:transferase activity"/>
    <property type="evidence" value="ECO:0007669"/>
    <property type="project" value="UniProtKB-KW"/>
</dbReference>
<name>A0A6S6I7L6_9FIRM</name>
<dbReference type="InterPro" id="IPR001173">
    <property type="entry name" value="Glyco_trans_2-like"/>
</dbReference>
<organism evidence="2">
    <name type="scientific">Erysipelothrix tonsillarum</name>
    <dbReference type="NCBI Taxonomy" id="38402"/>
    <lineage>
        <taxon>Bacteria</taxon>
        <taxon>Bacillati</taxon>
        <taxon>Bacillota</taxon>
        <taxon>Erysipelotrichia</taxon>
        <taxon>Erysipelotrichales</taxon>
        <taxon>Erysipelotrichaceae</taxon>
        <taxon>Erysipelothrix</taxon>
    </lineage>
</organism>
<dbReference type="EMBL" id="LC528615">
    <property type="protein sequence ID" value="BCB22809.1"/>
    <property type="molecule type" value="Genomic_DNA"/>
</dbReference>
<proteinExistence type="predicted"/>
<protein>
    <submittedName>
        <fullName evidence="2">Glycosyltransferase family 2 protein</fullName>
    </submittedName>
</protein>
<dbReference type="Pfam" id="PF00535">
    <property type="entry name" value="Glycos_transf_2"/>
    <property type="match status" value="1"/>
</dbReference>
<sequence>MDLGGHMVCFLVSTMNCEDTNQLIENMNIRNNYIVVNQVDSISTTKSKDSSGLIINSNTIGLSKSRNIALENTNDSIVVLSDDDLIYLDDAKNNIENAFNENPDYHVIAFVVEGIEKKFKNYPNKPKKIGFLTSMKVSSVQIAIRRSFLTSNKIRFDEQFGAGSKYFLGEENILLFDILKKGGKIKFIPEKIADLHIGNSTWFKGYDAEYLIARGASYERMSGFFSNILIIQFALRKNKLYKEKFSFTDALKLMYQGKAQFRRQV</sequence>
<dbReference type="InterPro" id="IPR029044">
    <property type="entry name" value="Nucleotide-diphossugar_trans"/>
</dbReference>
<dbReference type="AlphaFoldDB" id="A0A6S6I7L6"/>
<evidence type="ECO:0000259" key="1">
    <source>
        <dbReference type="Pfam" id="PF00535"/>
    </source>
</evidence>
<feature type="domain" description="Glycosyltransferase 2-like" evidence="1">
    <location>
        <begin position="56"/>
        <end position="127"/>
    </location>
</feature>
<evidence type="ECO:0000313" key="2">
    <source>
        <dbReference type="EMBL" id="BCB22809.1"/>
    </source>
</evidence>
<reference evidence="2" key="1">
    <citation type="submission" date="2020-02" db="EMBL/GenBank/DDBJ databases">
        <title>Development of a multiplex PCR-based assay for rapid serotyping of Erysipelothrix species.</title>
        <authorList>
            <person name="Shimoji Y."/>
            <person name="Shiraiwa K."/>
            <person name="Tominaga H."/>
            <person name="Nishikawa S."/>
            <person name="Eguchi M."/>
            <person name="Hikono H."/>
            <person name="Ogawa Y."/>
        </authorList>
    </citation>
    <scope>NUCLEOTIDE SEQUENCE</scope>
    <source>
        <strain evidence="2">Bano 107</strain>
    </source>
</reference>
<dbReference type="CDD" id="cd00761">
    <property type="entry name" value="Glyco_tranf_GTA_type"/>
    <property type="match status" value="1"/>
</dbReference>
<keyword evidence="2" id="KW-0808">Transferase</keyword>
<accession>A0A6S6I7L6</accession>